<accession>A0ABP9TWY3</accession>
<organism evidence="1 2">
    <name type="scientific">Brevibacterium ammoniilyticum</name>
    <dbReference type="NCBI Taxonomy" id="1046555"/>
    <lineage>
        <taxon>Bacteria</taxon>
        <taxon>Bacillati</taxon>
        <taxon>Actinomycetota</taxon>
        <taxon>Actinomycetes</taxon>
        <taxon>Micrococcales</taxon>
        <taxon>Brevibacteriaceae</taxon>
        <taxon>Brevibacterium</taxon>
    </lineage>
</organism>
<reference evidence="1 2" key="1">
    <citation type="submission" date="2024-02" db="EMBL/GenBank/DDBJ databases">
        <title>Characterization of antibiotic resistant novel bacterial strains and their environmental applications.</title>
        <authorList>
            <person name="Manzoor S."/>
            <person name="Abbas S."/>
            <person name="Arshad M."/>
            <person name="Li W.J."/>
            <person name="Ahmed I."/>
        </authorList>
    </citation>
    <scope>NUCLEOTIDE SEQUENCE [LARGE SCALE GENOMIC DNA]</scope>
    <source>
        <strain evidence="1 2">KACC 15558</strain>
    </source>
</reference>
<dbReference type="EMBL" id="BAABNP010000001">
    <property type="protein sequence ID" value="GAA5339232.1"/>
    <property type="molecule type" value="Genomic_DNA"/>
</dbReference>
<sequence length="58" mass="6214">MQSLNPSTDPEGTIMFSGLMAGITVGSEEEATEWHSSLFAPILPITVPDGNQVVFFSE</sequence>
<dbReference type="Proteomes" id="UP001498935">
    <property type="component" value="Unassembled WGS sequence"/>
</dbReference>
<name>A0ABP9TWY3_9MICO</name>
<evidence type="ECO:0000313" key="1">
    <source>
        <dbReference type="EMBL" id="GAA5339232.1"/>
    </source>
</evidence>
<evidence type="ECO:0000313" key="2">
    <source>
        <dbReference type="Proteomes" id="UP001498935"/>
    </source>
</evidence>
<comment type="caution">
    <text evidence="1">The sequence shown here is derived from an EMBL/GenBank/DDBJ whole genome shotgun (WGS) entry which is preliminary data.</text>
</comment>
<keyword evidence="2" id="KW-1185">Reference proteome</keyword>
<proteinExistence type="predicted"/>
<protein>
    <submittedName>
        <fullName evidence="1">Uncharacterized protein</fullName>
    </submittedName>
</protein>
<gene>
    <name evidence="1" type="ORF">KACC15558_02720</name>
</gene>